<evidence type="ECO:0000313" key="2">
    <source>
        <dbReference type="EMBL" id="AIA54771.1"/>
    </source>
</evidence>
<dbReference type="SMART" id="SM00382">
    <property type="entry name" value="AAA"/>
    <property type="match status" value="1"/>
</dbReference>
<dbReference type="AlphaFoldDB" id="A0A059ZXS7"/>
<proteinExistence type="predicted"/>
<gene>
    <name evidence="2" type="ORF">Acaty_c0895</name>
</gene>
<dbReference type="Gene3D" id="1.10.8.80">
    <property type="entry name" value="Magnesium chelatase subunit I, C-Terminal domain"/>
    <property type="match status" value="1"/>
</dbReference>
<dbReference type="KEGG" id="acz:Acaty_c0895"/>
<dbReference type="Pfam" id="PF07726">
    <property type="entry name" value="AAA_3"/>
    <property type="match status" value="1"/>
</dbReference>
<dbReference type="PANTHER" id="PTHR42759">
    <property type="entry name" value="MOXR FAMILY PROTEIN"/>
    <property type="match status" value="1"/>
</dbReference>
<evidence type="ECO:0000313" key="3">
    <source>
        <dbReference type="Proteomes" id="UP000005522"/>
    </source>
</evidence>
<dbReference type="GO" id="GO:0016887">
    <property type="term" value="F:ATP hydrolysis activity"/>
    <property type="evidence" value="ECO:0007669"/>
    <property type="project" value="InterPro"/>
</dbReference>
<dbReference type="Pfam" id="PF17863">
    <property type="entry name" value="AAA_lid_2"/>
    <property type="match status" value="1"/>
</dbReference>
<organism evidence="2 3">
    <name type="scientific">Acidithiobacillus caldus (strain ATCC 51756 / DSM 8584 / KU)</name>
    <dbReference type="NCBI Taxonomy" id="637389"/>
    <lineage>
        <taxon>Bacteria</taxon>
        <taxon>Pseudomonadati</taxon>
        <taxon>Pseudomonadota</taxon>
        <taxon>Acidithiobacillia</taxon>
        <taxon>Acidithiobacillales</taxon>
        <taxon>Acidithiobacillaceae</taxon>
        <taxon>Acidithiobacillus</taxon>
    </lineage>
</organism>
<accession>A0A059ZXS7</accession>
<dbReference type="Proteomes" id="UP000005522">
    <property type="component" value="Chromosome"/>
</dbReference>
<dbReference type="InterPro" id="IPR003593">
    <property type="entry name" value="AAA+_ATPase"/>
</dbReference>
<dbReference type="InterPro" id="IPR041628">
    <property type="entry name" value="ChlI/MoxR_AAA_lid"/>
</dbReference>
<dbReference type="InterPro" id="IPR050764">
    <property type="entry name" value="CbbQ/NirQ/NorQ/GpvN"/>
</dbReference>
<dbReference type="EMBL" id="CP005986">
    <property type="protein sequence ID" value="AIA54771.1"/>
    <property type="molecule type" value="Genomic_DNA"/>
</dbReference>
<dbReference type="InterPro" id="IPR027417">
    <property type="entry name" value="P-loop_NTPase"/>
</dbReference>
<dbReference type="eggNOG" id="COG0714">
    <property type="taxonomic scope" value="Bacteria"/>
</dbReference>
<feature type="domain" description="AAA+ ATPase" evidence="1">
    <location>
        <begin position="37"/>
        <end position="178"/>
    </location>
</feature>
<dbReference type="CDD" id="cd00009">
    <property type="entry name" value="AAA"/>
    <property type="match status" value="1"/>
</dbReference>
<dbReference type="Gene3D" id="3.40.50.300">
    <property type="entry name" value="P-loop containing nucleotide triphosphate hydrolases"/>
    <property type="match status" value="1"/>
</dbReference>
<dbReference type="SUPFAM" id="SSF52540">
    <property type="entry name" value="P-loop containing nucleoside triphosphate hydrolases"/>
    <property type="match status" value="1"/>
</dbReference>
<dbReference type="GeneID" id="92930927"/>
<dbReference type="PANTHER" id="PTHR42759:SF5">
    <property type="entry name" value="METHANOL DEHYDROGENASE REGULATOR"/>
    <property type="match status" value="1"/>
</dbReference>
<evidence type="ECO:0000259" key="1">
    <source>
        <dbReference type="SMART" id="SM00382"/>
    </source>
</evidence>
<dbReference type="InterPro" id="IPR011703">
    <property type="entry name" value="ATPase_AAA-3"/>
</dbReference>
<dbReference type="GO" id="GO:0005524">
    <property type="term" value="F:ATP binding"/>
    <property type="evidence" value="ECO:0007669"/>
    <property type="project" value="InterPro"/>
</dbReference>
<dbReference type="HOGENOM" id="CLU_034716_2_0_6"/>
<protein>
    <submittedName>
        <fullName evidence="2">MoxR-like ATPase</fullName>
    </submittedName>
</protein>
<dbReference type="PIRSF" id="PIRSF002849">
    <property type="entry name" value="AAA_ATPase_chaperone_MoxR_prd"/>
    <property type="match status" value="1"/>
</dbReference>
<reference evidence="2 3" key="1">
    <citation type="journal article" date="2009" name="J. Bacteriol.">
        <title>Draft genome sequence of the extremely acidophilic bacterium Acidithiobacillus caldus ATCC 51756 reveals metabolic versatility in the genus Acidithiobacillus.</title>
        <authorList>
            <person name="Valdes J."/>
            <person name="Quatrini R."/>
            <person name="Hallberg K."/>
            <person name="Dopson M."/>
            <person name="Valenzuela P.D."/>
            <person name="Holmes D.S."/>
        </authorList>
    </citation>
    <scope>NUCLEOTIDE SEQUENCE [LARGE SCALE GENOMIC DNA]</scope>
    <source>
        <strain evidence="3">ATCC 51756 / DSM 8584 / KU</strain>
    </source>
</reference>
<sequence>MLSAQTASSPKELLQQLATAVLDKERALRLVVAALLGDGHVLLEDLPGVGKTTLALALARSLGLAFARIQMTSDLLPGDILGGTTFDPNARRFVFRPGPIFHSVVLVDEINRASPRAQSALLEAMAEGQVSLDGQTYPLPDPFFVIATQNPMEHQGVFPLPESQLDRFSIILSLGYPSAAAEARLLAGELTRVDALAPVADAVTVQVWRQAVSQVFLSTEIRQMLLDLAHRSRGDGRIRLGLSPRGLLALRRMVQAWAFLDGRDFVEPGDLRAVTLPVLAHRLLLREPGSAAQMAVALMQECWGFGP</sequence>
<dbReference type="RefSeq" id="WP_004871210.1">
    <property type="nucleotide sequence ID" value="NZ_CP005986.1"/>
</dbReference>
<name>A0A059ZXS7_ACICK</name>